<dbReference type="Pfam" id="PF00535">
    <property type="entry name" value="Glycos_transf_2"/>
    <property type="match status" value="1"/>
</dbReference>
<dbReference type="SUPFAM" id="SSF53448">
    <property type="entry name" value="Nucleotide-diphospho-sugar transferases"/>
    <property type="match status" value="1"/>
</dbReference>
<dbReference type="CDD" id="cd00761">
    <property type="entry name" value="Glyco_tranf_GTA_type"/>
    <property type="match status" value="1"/>
</dbReference>
<keyword evidence="3" id="KW-1185">Reference proteome</keyword>
<reference evidence="3" key="1">
    <citation type="submission" date="2016-10" db="EMBL/GenBank/DDBJ databases">
        <authorList>
            <person name="Varghese N."/>
            <person name="Submissions S."/>
        </authorList>
    </citation>
    <scope>NUCLEOTIDE SEQUENCE [LARGE SCALE GENOMIC DNA]</scope>
    <source>
        <strain evidence="3">DSM 23095</strain>
    </source>
</reference>
<dbReference type="STRING" id="686796.SAMN04488104_100713"/>
<dbReference type="Gene3D" id="3.90.550.10">
    <property type="entry name" value="Spore Coat Polysaccharide Biosynthesis Protein SpsA, Chain A"/>
    <property type="match status" value="1"/>
</dbReference>
<dbReference type="EMBL" id="FNAC01000007">
    <property type="protein sequence ID" value="SDC82789.1"/>
    <property type="molecule type" value="Genomic_DNA"/>
</dbReference>
<evidence type="ECO:0000259" key="1">
    <source>
        <dbReference type="Pfam" id="PF00535"/>
    </source>
</evidence>
<dbReference type="PANTHER" id="PTHR22916">
    <property type="entry name" value="GLYCOSYLTRANSFERASE"/>
    <property type="match status" value="1"/>
</dbReference>
<keyword evidence="2" id="KW-0808">Transferase</keyword>
<organism evidence="2 3">
    <name type="scientific">Algoriphagus faecimaris</name>
    <dbReference type="NCBI Taxonomy" id="686796"/>
    <lineage>
        <taxon>Bacteria</taxon>
        <taxon>Pseudomonadati</taxon>
        <taxon>Bacteroidota</taxon>
        <taxon>Cytophagia</taxon>
        <taxon>Cytophagales</taxon>
        <taxon>Cyclobacteriaceae</taxon>
        <taxon>Algoriphagus</taxon>
    </lineage>
</organism>
<dbReference type="InterPro" id="IPR029044">
    <property type="entry name" value="Nucleotide-diphossugar_trans"/>
</dbReference>
<dbReference type="InterPro" id="IPR001173">
    <property type="entry name" value="Glyco_trans_2-like"/>
</dbReference>
<dbReference type="PANTHER" id="PTHR22916:SF3">
    <property type="entry name" value="UDP-GLCNAC:BETAGAL BETA-1,3-N-ACETYLGLUCOSAMINYLTRANSFERASE-LIKE PROTEIN 1"/>
    <property type="match status" value="1"/>
</dbReference>
<protein>
    <submittedName>
        <fullName evidence="2">Glycosyl transferase family 2</fullName>
    </submittedName>
</protein>
<accession>A0A1G6PRS6</accession>
<sequence length="291" mass="33585">MIISIVIPYYKDFERLLGLLESLERQSLEKENWEVIVVNNDPELPLVLPNDFSVSYPLQILEEKKPGSYAARNKGIEESKGQIFAFTDSDCIPDKDWLKNAQELFLQDFKKEIGVLTGPVPLIFKNPNRLTDAEVYEKYTGFTTEIYAKEGHAITANWFSYKSVLEEFGCFNEELKSNGDSELSGKISQKYTIVYKENILVLHPARQQTSDLVNKYQRLLGGTYTRRFKGKKAAFLSFFLDFILRRYRFALKKLFTISPKESIAILRVCHAINRGAVQEYYNLIKGGETKR</sequence>
<dbReference type="AlphaFoldDB" id="A0A1G6PRS6"/>
<gene>
    <name evidence="2" type="ORF">SAMN04488104_100713</name>
</gene>
<proteinExistence type="predicted"/>
<name>A0A1G6PRS6_9BACT</name>
<dbReference type="Proteomes" id="UP000199060">
    <property type="component" value="Unassembled WGS sequence"/>
</dbReference>
<evidence type="ECO:0000313" key="2">
    <source>
        <dbReference type="EMBL" id="SDC82789.1"/>
    </source>
</evidence>
<dbReference type="RefSeq" id="WP_240507746.1">
    <property type="nucleotide sequence ID" value="NZ_FNAC01000007.1"/>
</dbReference>
<feature type="domain" description="Glycosyltransferase 2-like" evidence="1">
    <location>
        <begin position="4"/>
        <end position="152"/>
    </location>
</feature>
<evidence type="ECO:0000313" key="3">
    <source>
        <dbReference type="Proteomes" id="UP000199060"/>
    </source>
</evidence>
<dbReference type="GO" id="GO:0016758">
    <property type="term" value="F:hexosyltransferase activity"/>
    <property type="evidence" value="ECO:0007669"/>
    <property type="project" value="UniProtKB-ARBA"/>
</dbReference>